<gene>
    <name evidence="1" type="ORF">GIX81_03205</name>
    <name evidence="2" type="ORF">GIX81_03455</name>
</gene>
<dbReference type="Proteomes" id="UP000472879">
    <property type="component" value="Unassembled WGS sequence"/>
</dbReference>
<accession>A0A6L5P2K2</accession>
<protein>
    <submittedName>
        <fullName evidence="1">Uncharacterized protein</fullName>
    </submittedName>
</protein>
<evidence type="ECO:0000313" key="1">
    <source>
        <dbReference type="EMBL" id="MRH08466.1"/>
    </source>
</evidence>
<evidence type="ECO:0000313" key="3">
    <source>
        <dbReference type="Proteomes" id="UP000472879"/>
    </source>
</evidence>
<reference evidence="1 3" key="1">
    <citation type="submission" date="2019-11" db="EMBL/GenBank/DDBJ databases">
        <title>Draft genome sequence of 12 host-associated Lactobacillus reuteri rodent strains.</title>
        <authorList>
            <person name="Zhang S."/>
            <person name="Ozcam M."/>
            <person name="Van Pijkeren J.P."/>
        </authorList>
    </citation>
    <scope>NUCLEOTIDE SEQUENCE [LARGE SCALE GENOMIC DNA]</scope>
    <source>
        <strain evidence="1 3">Lr4020</strain>
    </source>
</reference>
<dbReference type="RefSeq" id="WP_153704667.1">
    <property type="nucleotide sequence ID" value="NZ_WJNA01000005.1"/>
</dbReference>
<dbReference type="EMBL" id="WJNA01000005">
    <property type="protein sequence ID" value="MRH08516.1"/>
    <property type="molecule type" value="Genomic_DNA"/>
</dbReference>
<proteinExistence type="predicted"/>
<evidence type="ECO:0000313" key="2">
    <source>
        <dbReference type="EMBL" id="MRH08516.1"/>
    </source>
</evidence>
<organism evidence="1 3">
    <name type="scientific">Limosilactobacillus reuteri</name>
    <name type="common">Lactobacillus reuteri</name>
    <dbReference type="NCBI Taxonomy" id="1598"/>
    <lineage>
        <taxon>Bacteria</taxon>
        <taxon>Bacillati</taxon>
        <taxon>Bacillota</taxon>
        <taxon>Bacilli</taxon>
        <taxon>Lactobacillales</taxon>
        <taxon>Lactobacillaceae</taxon>
        <taxon>Limosilactobacillus</taxon>
    </lineage>
</organism>
<name>A0A6L5P2K2_LIMRT</name>
<dbReference type="AlphaFoldDB" id="A0A6L5P2K2"/>
<sequence>METQVTGTQYICDVCGAVANGDFWIDMHVNDDYIDSYYCPIDLCKECMKNYQYFLEEHPQDMMRFVNARRGEPQCSEINKKTLIRELKRMSRGKTGGRRNDN</sequence>
<comment type="caution">
    <text evidence="1">The sequence shown here is derived from an EMBL/GenBank/DDBJ whole genome shotgun (WGS) entry which is preliminary data.</text>
</comment>
<dbReference type="EMBL" id="WJNA01000005">
    <property type="protein sequence ID" value="MRH08466.1"/>
    <property type="molecule type" value="Genomic_DNA"/>
</dbReference>